<protein>
    <submittedName>
        <fullName evidence="2">Uncharacterized protein</fullName>
    </submittedName>
</protein>
<dbReference type="Proteomes" id="UP001180973">
    <property type="component" value="Unassembled WGS sequence"/>
</dbReference>
<keyword evidence="1" id="KW-0472">Membrane</keyword>
<dbReference type="EMBL" id="JAVRFL010000004">
    <property type="protein sequence ID" value="MDT0528169.1"/>
    <property type="molecule type" value="Genomic_DNA"/>
</dbReference>
<evidence type="ECO:0000313" key="2">
    <source>
        <dbReference type="EMBL" id="MDT0528169.1"/>
    </source>
</evidence>
<name>A0ABU2WSA9_9ACTN</name>
<organism evidence="2 3">
    <name type="scientific">Micromonospora reichwaldensis</name>
    <dbReference type="NCBI Taxonomy" id="3075516"/>
    <lineage>
        <taxon>Bacteria</taxon>
        <taxon>Bacillati</taxon>
        <taxon>Actinomycetota</taxon>
        <taxon>Actinomycetes</taxon>
        <taxon>Micromonosporales</taxon>
        <taxon>Micromonosporaceae</taxon>
        <taxon>Micromonospora</taxon>
    </lineage>
</organism>
<keyword evidence="3" id="KW-1185">Reference proteome</keyword>
<sequence length="70" mass="7528">MTAVAVSLAVFVVVLIAAFVFVGWRDRNRLSSPEDSAAMRDAASTQARYAAERHGAQGEVWRSGQTSNST</sequence>
<keyword evidence="1" id="KW-1133">Transmembrane helix</keyword>
<dbReference type="RefSeq" id="WP_311410509.1">
    <property type="nucleotide sequence ID" value="NZ_JAVRFL010000004.1"/>
</dbReference>
<comment type="caution">
    <text evidence="2">The sequence shown here is derived from an EMBL/GenBank/DDBJ whole genome shotgun (WGS) entry which is preliminary data.</text>
</comment>
<evidence type="ECO:0000256" key="1">
    <source>
        <dbReference type="SAM" id="Phobius"/>
    </source>
</evidence>
<accession>A0ABU2WSA9</accession>
<proteinExistence type="predicted"/>
<reference evidence="2" key="1">
    <citation type="submission" date="2023-09" db="EMBL/GenBank/DDBJ databases">
        <title>30 novel species of actinomycetes from the DSMZ collection.</title>
        <authorList>
            <person name="Nouioui I."/>
        </authorList>
    </citation>
    <scope>NUCLEOTIDE SEQUENCE</scope>
    <source>
        <strain evidence="2">DSM 115977</strain>
    </source>
</reference>
<feature type="transmembrane region" description="Helical" evidence="1">
    <location>
        <begin position="6"/>
        <end position="24"/>
    </location>
</feature>
<keyword evidence="1" id="KW-0812">Transmembrane</keyword>
<evidence type="ECO:0000313" key="3">
    <source>
        <dbReference type="Proteomes" id="UP001180973"/>
    </source>
</evidence>
<gene>
    <name evidence="2" type="ORF">RM555_04070</name>
</gene>